<dbReference type="NCBIfam" id="TIGR00254">
    <property type="entry name" value="GGDEF"/>
    <property type="match status" value="1"/>
</dbReference>
<comment type="catalytic activity">
    <reaction evidence="3">
        <text>2 GTP = 3',3'-c-di-GMP + 2 diphosphate</text>
        <dbReference type="Rhea" id="RHEA:24898"/>
        <dbReference type="ChEBI" id="CHEBI:33019"/>
        <dbReference type="ChEBI" id="CHEBI:37565"/>
        <dbReference type="ChEBI" id="CHEBI:58805"/>
        <dbReference type="EC" id="2.7.7.65"/>
    </reaction>
</comment>
<evidence type="ECO:0000256" key="1">
    <source>
        <dbReference type="ARBA" id="ARBA00001946"/>
    </source>
</evidence>
<dbReference type="GeneID" id="78255069"/>
<keyword evidence="5" id="KW-0732">Signal</keyword>
<name>A0A075P6A0_9ALTE</name>
<feature type="transmembrane region" description="Helical" evidence="4">
    <location>
        <begin position="379"/>
        <end position="399"/>
    </location>
</feature>
<dbReference type="CDD" id="cd01949">
    <property type="entry name" value="GGDEF"/>
    <property type="match status" value="1"/>
</dbReference>
<evidence type="ECO:0000256" key="3">
    <source>
        <dbReference type="ARBA" id="ARBA00034247"/>
    </source>
</evidence>
<reference evidence="7 8" key="1">
    <citation type="submission" date="2014-06" db="EMBL/GenBank/DDBJ databases">
        <title>Genomes of Alteromonas australica, a world apart.</title>
        <authorList>
            <person name="Gonzaga A."/>
            <person name="Lopez-Perez M."/>
            <person name="Rodriguez-Valera F."/>
        </authorList>
    </citation>
    <scope>NUCLEOTIDE SEQUENCE [LARGE SCALE GENOMIC DNA]</scope>
    <source>
        <strain evidence="7 8">H 17</strain>
    </source>
</reference>
<feature type="chain" id="PRO_5001708143" description="diguanylate cyclase" evidence="5">
    <location>
        <begin position="27"/>
        <end position="576"/>
    </location>
</feature>
<dbReference type="SUPFAM" id="SSF55073">
    <property type="entry name" value="Nucleotide cyclase"/>
    <property type="match status" value="1"/>
</dbReference>
<evidence type="ECO:0000313" key="7">
    <source>
        <dbReference type="EMBL" id="AIF98822.1"/>
    </source>
</evidence>
<gene>
    <name evidence="7" type="ORF">EP13_09105</name>
</gene>
<keyword evidence="4" id="KW-0812">Transmembrane</keyword>
<dbReference type="RefSeq" id="WP_044056978.1">
    <property type="nucleotide sequence ID" value="NZ_CBCSKJ010000003.1"/>
</dbReference>
<dbReference type="AlphaFoldDB" id="A0A075P6A0"/>
<evidence type="ECO:0000313" key="8">
    <source>
        <dbReference type="Proteomes" id="UP000056090"/>
    </source>
</evidence>
<dbReference type="Pfam" id="PF00990">
    <property type="entry name" value="GGDEF"/>
    <property type="match status" value="1"/>
</dbReference>
<dbReference type="InterPro" id="IPR000160">
    <property type="entry name" value="GGDEF_dom"/>
</dbReference>
<dbReference type="GO" id="GO:0052621">
    <property type="term" value="F:diguanylate cyclase activity"/>
    <property type="evidence" value="ECO:0007669"/>
    <property type="project" value="UniProtKB-EC"/>
</dbReference>
<proteinExistence type="predicted"/>
<dbReference type="EMBL" id="CP008849">
    <property type="protein sequence ID" value="AIF98822.1"/>
    <property type="molecule type" value="Genomic_DNA"/>
</dbReference>
<feature type="signal peptide" evidence="5">
    <location>
        <begin position="1"/>
        <end position="26"/>
    </location>
</feature>
<dbReference type="EC" id="2.7.7.65" evidence="2"/>
<dbReference type="PROSITE" id="PS50887">
    <property type="entry name" value="GGDEF"/>
    <property type="match status" value="1"/>
</dbReference>
<dbReference type="eggNOG" id="COG2199">
    <property type="taxonomic scope" value="Bacteria"/>
</dbReference>
<dbReference type="PANTHER" id="PTHR45138">
    <property type="entry name" value="REGULATORY COMPONENTS OF SENSORY TRANSDUCTION SYSTEM"/>
    <property type="match status" value="1"/>
</dbReference>
<keyword evidence="4" id="KW-0472">Membrane</keyword>
<sequence length="576" mass="64685">MTKIFSSWARLIAFLFALPPFSTVCAQDAALLDIERIHFDDHQQALVLLNNLDLQSLSPEDKEYHRFLKALLSAYEGNLENAFHSLTAVYTDVQSTRVKSRTLVSLTAMASFLGKWEQGFMYANALQRALANEKDETLMLKGLQGLLIFYLNAEQYDIAKMLAQRIEKHSPADSPYRCLGEVAMMDIAAKEQVSESKEARYQTAKANCAASGSRYYISLLDNAYLTLLIKQNKPQQAYRLSKIMKKRVEDIDVLFLDLAFNASLAQLYYLLGDVEKAKTSATFVLDQLDKREFLQSRIDALLVMVKIAKAQQDFAQALQYAEALSKAESLLREDNVVKQVAYQQANFNLAIKENEIALLDKKNKLLEQQTQLTNEKINVVTLALVVIAICLAALVFWSYRSRKLHLKFKQLAEKDGLTGAFNRSFFIESAQKVLPVQKDLQSDCCLILFDLDHFKQINDTQGHQVGDKLLSATVAAIYEVVNADTLVARMGGEEFAILMPRCDVIHGACVAEQCRKAIEGVRVTHVKSNLTVSASFGVSDTSQVGYNIDNLLAAADLALYKSKQNGRNQVNRYFVE</sequence>
<keyword evidence="4" id="KW-1133">Transmembrane helix</keyword>
<dbReference type="InterPro" id="IPR050469">
    <property type="entry name" value="Diguanylate_Cyclase"/>
</dbReference>
<dbReference type="InterPro" id="IPR043128">
    <property type="entry name" value="Rev_trsase/Diguanyl_cyclase"/>
</dbReference>
<evidence type="ECO:0000259" key="6">
    <source>
        <dbReference type="PROSITE" id="PS50887"/>
    </source>
</evidence>
<dbReference type="Gene3D" id="3.30.70.270">
    <property type="match status" value="1"/>
</dbReference>
<organism evidence="7 8">
    <name type="scientific">Alteromonas australica</name>
    <dbReference type="NCBI Taxonomy" id="589873"/>
    <lineage>
        <taxon>Bacteria</taxon>
        <taxon>Pseudomonadati</taxon>
        <taxon>Pseudomonadota</taxon>
        <taxon>Gammaproteobacteria</taxon>
        <taxon>Alteromonadales</taxon>
        <taxon>Alteromonadaceae</taxon>
        <taxon>Alteromonas/Salinimonas group</taxon>
        <taxon>Alteromonas</taxon>
    </lineage>
</organism>
<keyword evidence="8" id="KW-1185">Reference proteome</keyword>
<evidence type="ECO:0000256" key="2">
    <source>
        <dbReference type="ARBA" id="ARBA00012528"/>
    </source>
</evidence>
<dbReference type="KEGG" id="aal:EP13_09105"/>
<comment type="cofactor">
    <cofactor evidence="1">
        <name>Mg(2+)</name>
        <dbReference type="ChEBI" id="CHEBI:18420"/>
    </cofactor>
</comment>
<evidence type="ECO:0000256" key="5">
    <source>
        <dbReference type="SAM" id="SignalP"/>
    </source>
</evidence>
<dbReference type="GO" id="GO:0005886">
    <property type="term" value="C:plasma membrane"/>
    <property type="evidence" value="ECO:0007669"/>
    <property type="project" value="TreeGrafter"/>
</dbReference>
<evidence type="ECO:0000256" key="4">
    <source>
        <dbReference type="SAM" id="Phobius"/>
    </source>
</evidence>
<dbReference type="GO" id="GO:1902201">
    <property type="term" value="P:negative regulation of bacterial-type flagellum-dependent cell motility"/>
    <property type="evidence" value="ECO:0007669"/>
    <property type="project" value="TreeGrafter"/>
</dbReference>
<dbReference type="InterPro" id="IPR029787">
    <property type="entry name" value="Nucleotide_cyclase"/>
</dbReference>
<accession>A0A075P6A0</accession>
<dbReference type="FunFam" id="3.30.70.270:FF:000001">
    <property type="entry name" value="Diguanylate cyclase domain protein"/>
    <property type="match status" value="1"/>
</dbReference>
<feature type="domain" description="GGDEF" evidence="6">
    <location>
        <begin position="442"/>
        <end position="575"/>
    </location>
</feature>
<protein>
    <recommendedName>
        <fullName evidence="2">diguanylate cyclase</fullName>
        <ecNumber evidence="2">2.7.7.65</ecNumber>
    </recommendedName>
</protein>
<dbReference type="GO" id="GO:0043709">
    <property type="term" value="P:cell adhesion involved in single-species biofilm formation"/>
    <property type="evidence" value="ECO:0007669"/>
    <property type="project" value="TreeGrafter"/>
</dbReference>
<dbReference type="Proteomes" id="UP000056090">
    <property type="component" value="Chromosome"/>
</dbReference>
<dbReference type="PANTHER" id="PTHR45138:SF9">
    <property type="entry name" value="DIGUANYLATE CYCLASE DGCM-RELATED"/>
    <property type="match status" value="1"/>
</dbReference>
<dbReference type="SMART" id="SM00267">
    <property type="entry name" value="GGDEF"/>
    <property type="match status" value="1"/>
</dbReference>